<dbReference type="Proteomes" id="UP000286510">
    <property type="component" value="Unassembled WGS sequence"/>
</dbReference>
<evidence type="ECO:0000256" key="2">
    <source>
        <dbReference type="ARBA" id="ARBA00022771"/>
    </source>
</evidence>
<evidence type="ECO:0000256" key="1">
    <source>
        <dbReference type="ARBA" id="ARBA00022723"/>
    </source>
</evidence>
<dbReference type="EMBL" id="QUTF01016773">
    <property type="protein sequence ID" value="RHZ05911.1"/>
    <property type="molecule type" value="Genomic_DNA"/>
</dbReference>
<dbReference type="SUPFAM" id="SSF144232">
    <property type="entry name" value="HIT/MYND zinc finger-like"/>
    <property type="match status" value="1"/>
</dbReference>
<dbReference type="Proteomes" id="UP000266239">
    <property type="component" value="Unassembled WGS sequence"/>
</dbReference>
<evidence type="ECO:0000256" key="3">
    <source>
        <dbReference type="ARBA" id="ARBA00022833"/>
    </source>
</evidence>
<sequence>MHRGDRCAVCSRQTQVSGQPLLRCSRCHMIRYCGREHQMQHFTTHKTRCCAVKKAVDAAAHAKEDLLAVQGLDIFRVGQFWGMYETRPYMLSLASQIEALEHMGTDSSLRAAIDVLFECLRLNRSDNMGLRDVAPGILLRLGEDQHAYDFVRWWAQDRPTFEWENTSLPYLDTRGADATESVEHANFLSPFGGPSLQHLVALVLVKLRVRDDIEARGCFRLMLAGTLRGSSPLRQLRGHIPALRMIEAFTATRSSATPGPVFGQNEATIATMGQCATRVACLDHQISRLLLHAERRSPRIWKAMVNPISILSVPDPRDCAVGDENDAKKAVERLLPAYRATPRALARLVAYVGSPSSSLYDPVPKPSEYPS</sequence>
<evidence type="ECO:0000313" key="9">
    <source>
        <dbReference type="EMBL" id="RHZ29467.1"/>
    </source>
</evidence>
<evidence type="ECO:0000313" key="8">
    <source>
        <dbReference type="EMBL" id="RHZ05911.1"/>
    </source>
</evidence>
<evidence type="ECO:0000313" key="6">
    <source>
        <dbReference type="EMBL" id="RHY06574.1"/>
    </source>
</evidence>
<dbReference type="VEuPathDB" id="FungiDB:H257_01372"/>
<dbReference type="EMBL" id="QUTE01007415">
    <property type="protein sequence ID" value="RHZ29467.1"/>
    <property type="molecule type" value="Genomic_DNA"/>
</dbReference>
<dbReference type="GO" id="GO:0008270">
    <property type="term" value="F:zinc ion binding"/>
    <property type="evidence" value="ECO:0007669"/>
    <property type="project" value="UniProtKB-KW"/>
</dbReference>
<name>A0A397AS32_APHAT</name>
<dbReference type="Gene3D" id="6.10.140.2220">
    <property type="match status" value="1"/>
</dbReference>
<comment type="caution">
    <text evidence="7">The sequence shown here is derived from an EMBL/GenBank/DDBJ whole genome shotgun (WGS) entry which is preliminary data.</text>
</comment>
<evidence type="ECO:0000313" key="12">
    <source>
        <dbReference type="Proteomes" id="UP000266239"/>
    </source>
</evidence>
<evidence type="ECO:0000313" key="7">
    <source>
        <dbReference type="EMBL" id="RHY10482.1"/>
    </source>
</evidence>
<keyword evidence="1" id="KW-0479">Metal-binding</keyword>
<dbReference type="AlphaFoldDB" id="A0A397AS32"/>
<accession>A0A397AS32</accession>
<dbReference type="Proteomes" id="UP000266196">
    <property type="component" value="Unassembled WGS sequence"/>
</dbReference>
<feature type="domain" description="MYND-type" evidence="5">
    <location>
        <begin position="7"/>
        <end position="49"/>
    </location>
</feature>
<dbReference type="EMBL" id="QUSZ01006199">
    <property type="protein sequence ID" value="RHY06574.1"/>
    <property type="molecule type" value="Genomic_DNA"/>
</dbReference>
<reference evidence="10 11" key="1">
    <citation type="submission" date="2018-08" db="EMBL/GenBank/DDBJ databases">
        <title>Aphanomyces genome sequencing and annotation.</title>
        <authorList>
            <person name="Minardi D."/>
            <person name="Oidtmann B."/>
            <person name="Van Der Giezen M."/>
            <person name="Studholme D.J."/>
        </authorList>
    </citation>
    <scope>NUCLEOTIDE SEQUENCE [LARGE SCALE GENOMIC DNA]</scope>
    <source>
        <strain evidence="9 11">197901</strain>
        <strain evidence="8 13">FDL457</strain>
        <strain evidence="6 10">Kv</strain>
        <strain evidence="7 12">Yx</strain>
    </source>
</reference>
<evidence type="ECO:0000259" key="5">
    <source>
        <dbReference type="PROSITE" id="PS50865"/>
    </source>
</evidence>
<organism evidence="7 12">
    <name type="scientific">Aphanomyces astaci</name>
    <name type="common">Crayfish plague agent</name>
    <dbReference type="NCBI Taxonomy" id="112090"/>
    <lineage>
        <taxon>Eukaryota</taxon>
        <taxon>Sar</taxon>
        <taxon>Stramenopiles</taxon>
        <taxon>Oomycota</taxon>
        <taxon>Saprolegniomycetes</taxon>
        <taxon>Saprolegniales</taxon>
        <taxon>Verrucalvaceae</taxon>
        <taxon>Aphanomyces</taxon>
    </lineage>
</organism>
<evidence type="ECO:0000256" key="4">
    <source>
        <dbReference type="PROSITE-ProRule" id="PRU00134"/>
    </source>
</evidence>
<dbReference type="PROSITE" id="PS50865">
    <property type="entry name" value="ZF_MYND_2"/>
    <property type="match status" value="1"/>
</dbReference>
<dbReference type="Proteomes" id="UP000265427">
    <property type="component" value="Unassembled WGS sequence"/>
</dbReference>
<dbReference type="Pfam" id="PF01753">
    <property type="entry name" value="zf-MYND"/>
    <property type="match status" value="1"/>
</dbReference>
<evidence type="ECO:0000313" key="10">
    <source>
        <dbReference type="Proteomes" id="UP000265427"/>
    </source>
</evidence>
<protein>
    <recommendedName>
        <fullName evidence="5">MYND-type domain-containing protein</fullName>
    </recommendedName>
</protein>
<evidence type="ECO:0000313" key="13">
    <source>
        <dbReference type="Proteomes" id="UP000286510"/>
    </source>
</evidence>
<keyword evidence="2 4" id="KW-0863">Zinc-finger</keyword>
<proteinExistence type="predicted"/>
<gene>
    <name evidence="7" type="ORF">DYB25_001852</name>
    <name evidence="8" type="ORF">DYB26_011049</name>
    <name evidence="9" type="ORF">DYB31_010517</name>
    <name evidence="6" type="ORF">DYB36_005781</name>
</gene>
<keyword evidence="3" id="KW-0862">Zinc</keyword>
<dbReference type="InterPro" id="IPR002893">
    <property type="entry name" value="Znf_MYND"/>
</dbReference>
<dbReference type="EMBL" id="QUTA01006582">
    <property type="protein sequence ID" value="RHY10482.1"/>
    <property type="molecule type" value="Genomic_DNA"/>
</dbReference>
<evidence type="ECO:0000313" key="11">
    <source>
        <dbReference type="Proteomes" id="UP000266196"/>
    </source>
</evidence>